<organism evidence="2 3">
    <name type="scientific">Paraoerskovia marina</name>
    <dbReference type="NCBI Taxonomy" id="545619"/>
    <lineage>
        <taxon>Bacteria</taxon>
        <taxon>Bacillati</taxon>
        <taxon>Actinomycetota</taxon>
        <taxon>Actinomycetes</taxon>
        <taxon>Micrococcales</taxon>
        <taxon>Cellulomonadaceae</taxon>
        <taxon>Paraoerskovia</taxon>
    </lineage>
</organism>
<accession>A0A1H1NC71</accession>
<protein>
    <recommendedName>
        <fullName evidence="1">DprA winged helix domain-containing protein</fullName>
    </recommendedName>
</protein>
<sequence length="187" mass="19833">MSPNAARNTRLNAVIVTDRTVQELRILAYVGLRGLAKPSTAERVLDGGSGEVRATIARLAGLGMLEAVAASGAGAEADLRLTRKGRLEIDAIVGPTPRPPAVPPVTTAESPELRTRVLRTLRSGPVQKDVLIDAVGGPVTTVRAHLTMLENAGFVRQMVADGRRTGREYVLTLAGRRELKRVGGDDV</sequence>
<dbReference type="InterPro" id="IPR041614">
    <property type="entry name" value="DprA_WH"/>
</dbReference>
<dbReference type="InterPro" id="IPR036390">
    <property type="entry name" value="WH_DNA-bd_sf"/>
</dbReference>
<dbReference type="RefSeq" id="WP_029254035.1">
    <property type="nucleotide sequence ID" value="NZ_LT629776.1"/>
</dbReference>
<evidence type="ECO:0000259" key="1">
    <source>
        <dbReference type="Pfam" id="PF17782"/>
    </source>
</evidence>
<dbReference type="Proteomes" id="UP000185663">
    <property type="component" value="Chromosome I"/>
</dbReference>
<gene>
    <name evidence="2" type="ORF">SAMN04489860_0494</name>
</gene>
<dbReference type="InterPro" id="IPR036388">
    <property type="entry name" value="WH-like_DNA-bd_sf"/>
</dbReference>
<dbReference type="Gene3D" id="1.10.10.10">
    <property type="entry name" value="Winged helix-like DNA-binding domain superfamily/Winged helix DNA-binding domain"/>
    <property type="match status" value="1"/>
</dbReference>
<dbReference type="SUPFAM" id="SSF46785">
    <property type="entry name" value="Winged helix' DNA-binding domain"/>
    <property type="match status" value="1"/>
</dbReference>
<dbReference type="AlphaFoldDB" id="A0A1H1NC71"/>
<feature type="domain" description="DprA winged helix" evidence="1">
    <location>
        <begin position="103"/>
        <end position="158"/>
    </location>
</feature>
<proteinExistence type="predicted"/>
<dbReference type="STRING" id="545619.SAMN04489860_0494"/>
<name>A0A1H1NC71_9CELL</name>
<dbReference type="EMBL" id="LT629776">
    <property type="protein sequence ID" value="SDR96566.1"/>
    <property type="molecule type" value="Genomic_DNA"/>
</dbReference>
<evidence type="ECO:0000313" key="2">
    <source>
        <dbReference type="EMBL" id="SDR96566.1"/>
    </source>
</evidence>
<evidence type="ECO:0000313" key="3">
    <source>
        <dbReference type="Proteomes" id="UP000185663"/>
    </source>
</evidence>
<keyword evidence="3" id="KW-1185">Reference proteome</keyword>
<reference evidence="3" key="1">
    <citation type="submission" date="2016-10" db="EMBL/GenBank/DDBJ databases">
        <authorList>
            <person name="Varghese N."/>
            <person name="Submissions S."/>
        </authorList>
    </citation>
    <scope>NUCLEOTIDE SEQUENCE [LARGE SCALE GENOMIC DNA]</scope>
    <source>
        <strain evidence="3">DSM 22126</strain>
    </source>
</reference>
<dbReference type="Pfam" id="PF17782">
    <property type="entry name" value="WHD_DprA"/>
    <property type="match status" value="1"/>
</dbReference>